<keyword evidence="2" id="KW-0732">Signal</keyword>
<name>A0A4V2WK04_9PROT</name>
<feature type="signal peptide" evidence="2">
    <location>
        <begin position="1"/>
        <end position="25"/>
    </location>
</feature>
<evidence type="ECO:0000313" key="3">
    <source>
        <dbReference type="EMBL" id="TCZ56584.1"/>
    </source>
</evidence>
<dbReference type="RefSeq" id="WP_132293376.1">
    <property type="nucleotide sequence ID" value="NZ_SKBM01000022.1"/>
</dbReference>
<evidence type="ECO:0000256" key="1">
    <source>
        <dbReference type="SAM" id="MobiDB-lite"/>
    </source>
</evidence>
<feature type="region of interest" description="Disordered" evidence="1">
    <location>
        <begin position="53"/>
        <end position="83"/>
    </location>
</feature>
<evidence type="ECO:0000256" key="2">
    <source>
        <dbReference type="SAM" id="SignalP"/>
    </source>
</evidence>
<dbReference type="Proteomes" id="UP000295023">
    <property type="component" value="Unassembled WGS sequence"/>
</dbReference>
<proteinExistence type="predicted"/>
<gene>
    <name evidence="3" type="ORF">EXY23_19520</name>
</gene>
<keyword evidence="4" id="KW-1185">Reference proteome</keyword>
<dbReference type="EMBL" id="SKBM01000022">
    <property type="protein sequence ID" value="TCZ56584.1"/>
    <property type="molecule type" value="Genomic_DNA"/>
</dbReference>
<reference evidence="3 4" key="1">
    <citation type="submission" date="2019-03" db="EMBL/GenBank/DDBJ databases">
        <title>Paracraurococcus aquatilis NE82 genome sequence.</title>
        <authorList>
            <person name="Zhao Y."/>
            <person name="Du Z."/>
        </authorList>
    </citation>
    <scope>NUCLEOTIDE SEQUENCE [LARGE SCALE GENOMIC DNA]</scope>
    <source>
        <strain evidence="3 4">NE82</strain>
    </source>
</reference>
<dbReference type="PROSITE" id="PS51257">
    <property type="entry name" value="PROKAR_LIPOPROTEIN"/>
    <property type="match status" value="1"/>
</dbReference>
<protein>
    <submittedName>
        <fullName evidence="3">Uncharacterized protein</fullName>
    </submittedName>
</protein>
<dbReference type="OrthoDB" id="9945174at2"/>
<feature type="compositionally biased region" description="Basic and acidic residues" evidence="1">
    <location>
        <begin position="72"/>
        <end position="83"/>
    </location>
</feature>
<accession>A0A4V2WK04</accession>
<feature type="chain" id="PRO_5020590260" evidence="2">
    <location>
        <begin position="26"/>
        <end position="83"/>
    </location>
</feature>
<dbReference type="AlphaFoldDB" id="A0A4V2WK04"/>
<sequence>MMRGIATLAALIALIPLLGACQRAAGPAPARGAASAGDSLPFFHLPPLRMRPPSSERPPWLSDPPAVIERIPVPDDGFRANLG</sequence>
<organism evidence="3 4">
    <name type="scientific">Roseicella aquatilis</name>
    <dbReference type="NCBI Taxonomy" id="2527868"/>
    <lineage>
        <taxon>Bacteria</taxon>
        <taxon>Pseudomonadati</taxon>
        <taxon>Pseudomonadota</taxon>
        <taxon>Alphaproteobacteria</taxon>
        <taxon>Acetobacterales</taxon>
        <taxon>Roseomonadaceae</taxon>
        <taxon>Roseicella</taxon>
    </lineage>
</organism>
<comment type="caution">
    <text evidence="3">The sequence shown here is derived from an EMBL/GenBank/DDBJ whole genome shotgun (WGS) entry which is preliminary data.</text>
</comment>
<evidence type="ECO:0000313" key="4">
    <source>
        <dbReference type="Proteomes" id="UP000295023"/>
    </source>
</evidence>